<dbReference type="Pfam" id="PF03140">
    <property type="entry name" value="DUF247"/>
    <property type="match status" value="1"/>
</dbReference>
<keyword evidence="3" id="KW-1185">Reference proteome</keyword>
<dbReference type="EMBL" id="EQ973791">
    <property type="protein sequence ID" value="EEF46993.1"/>
    <property type="molecule type" value="Genomic_DNA"/>
</dbReference>
<dbReference type="Proteomes" id="UP000008311">
    <property type="component" value="Unassembled WGS sequence"/>
</dbReference>
<evidence type="ECO:0000313" key="2">
    <source>
        <dbReference type="EMBL" id="EEF46993.1"/>
    </source>
</evidence>
<dbReference type="PANTHER" id="PTHR31170:SF25">
    <property type="entry name" value="BNAA09G04570D PROTEIN"/>
    <property type="match status" value="1"/>
</dbReference>
<dbReference type="STRING" id="3988.B9RP75"/>
<name>B9RP75_RICCO</name>
<dbReference type="PANTHER" id="PTHR31170">
    <property type="entry name" value="BNAC04G53230D PROTEIN"/>
    <property type="match status" value="1"/>
</dbReference>
<proteinExistence type="predicted"/>
<organism evidence="2 3">
    <name type="scientific">Ricinus communis</name>
    <name type="common">Castor bean</name>
    <dbReference type="NCBI Taxonomy" id="3988"/>
    <lineage>
        <taxon>Eukaryota</taxon>
        <taxon>Viridiplantae</taxon>
        <taxon>Streptophyta</taxon>
        <taxon>Embryophyta</taxon>
        <taxon>Tracheophyta</taxon>
        <taxon>Spermatophyta</taxon>
        <taxon>Magnoliopsida</taxon>
        <taxon>eudicotyledons</taxon>
        <taxon>Gunneridae</taxon>
        <taxon>Pentapetalae</taxon>
        <taxon>rosids</taxon>
        <taxon>fabids</taxon>
        <taxon>Malpighiales</taxon>
        <taxon>Euphorbiaceae</taxon>
        <taxon>Acalyphoideae</taxon>
        <taxon>Acalypheae</taxon>
        <taxon>Ricinus</taxon>
    </lineage>
</organism>
<dbReference type="KEGG" id="rcu:8259482"/>
<keyword evidence="1" id="KW-1133">Transmembrane helix</keyword>
<dbReference type="InParanoid" id="B9RP75"/>
<dbReference type="OrthoDB" id="1378449at2759"/>
<gene>
    <name evidence="2" type="ORF">RCOM_0924610</name>
</gene>
<evidence type="ECO:0000256" key="1">
    <source>
        <dbReference type="SAM" id="Phobius"/>
    </source>
</evidence>
<dbReference type="OMA" id="NQCCIYR"/>
<accession>B9RP75</accession>
<dbReference type="InterPro" id="IPR004158">
    <property type="entry name" value="DUF247_pln"/>
</dbReference>
<dbReference type="AlphaFoldDB" id="B9RP75"/>
<reference evidence="3" key="1">
    <citation type="journal article" date="2010" name="Nat. Biotechnol.">
        <title>Draft genome sequence of the oilseed species Ricinus communis.</title>
        <authorList>
            <person name="Chan A.P."/>
            <person name="Crabtree J."/>
            <person name="Zhao Q."/>
            <person name="Lorenzi H."/>
            <person name="Orvis J."/>
            <person name="Puiu D."/>
            <person name="Melake-Berhan A."/>
            <person name="Jones K.M."/>
            <person name="Redman J."/>
            <person name="Chen G."/>
            <person name="Cahoon E.B."/>
            <person name="Gedil M."/>
            <person name="Stanke M."/>
            <person name="Haas B.J."/>
            <person name="Wortman J.R."/>
            <person name="Fraser-Liggett C.M."/>
            <person name="Ravel J."/>
            <person name="Rabinowicz P.D."/>
        </authorList>
    </citation>
    <scope>NUCLEOTIDE SEQUENCE [LARGE SCALE GENOMIC DNA]</scope>
    <source>
        <strain evidence="3">cv. Hale</strain>
    </source>
</reference>
<keyword evidence="1" id="KW-0812">Transmembrane</keyword>
<keyword evidence="1" id="KW-0472">Membrane</keyword>
<protein>
    <submittedName>
        <fullName evidence="2">Uncharacterized protein</fullName>
    </submittedName>
</protein>
<dbReference type="FunCoup" id="B9RP75">
    <property type="interactions" value="134"/>
</dbReference>
<feature type="transmembrane region" description="Helical" evidence="1">
    <location>
        <begin position="407"/>
        <end position="431"/>
    </location>
</feature>
<dbReference type="eggNOG" id="ENOG502QRKH">
    <property type="taxonomic scope" value="Eukaryota"/>
</dbReference>
<sequence length="439" mass="50723">MEIPRESTTDVSIGMEDPHASLLLTSMKSRLENLSPVSSERCIYRVPKRIRDVNHNAYTPRLVSIGPFHHGKPGLKAMEEHKWRHLQNFLRQTRVKLDDLVKFIKDREERARNCYAETIALTSDEFVQILIVDATFTIDILLGKVIPQLTCAIECVYDRSSLMFDIYRDMLLIENQLPYFILGDILDFAKSIAASGSSQWPSILELTRVYFNSYMQLGRASHPMRRSEVNHFVDFLRLCHQPIKPRQTPRENRKFEMTRSSTELREAGVKFKVASTTHLLDIQFNDGVLEIPYIRVSEITEAFFRNLIAFEQCHCHTSYISDYIVIMDSLINTPHDVEVLVKYGIMKVMLANNVEASTLFNNLAKEILYDSHVFYYSLLCEDLNTFCKVRWHRWKATLKHNYFNTPWTAISVIAGVILLVLTFIQAVCSIIQVSGSKLA</sequence>
<evidence type="ECO:0000313" key="3">
    <source>
        <dbReference type="Proteomes" id="UP000008311"/>
    </source>
</evidence>